<dbReference type="EMBL" id="LJOW01001029">
    <property type="protein sequence ID" value="OBQ31821.1"/>
    <property type="molecule type" value="Genomic_DNA"/>
</dbReference>
<feature type="region of interest" description="Disordered" evidence="1">
    <location>
        <begin position="54"/>
        <end position="87"/>
    </location>
</feature>
<protein>
    <submittedName>
        <fullName evidence="2">Uncharacterized protein</fullName>
    </submittedName>
</protein>
<feature type="non-terminal residue" evidence="2">
    <location>
        <position position="1"/>
    </location>
</feature>
<accession>A0A1B7W3Y5</accession>
<proteinExistence type="predicted"/>
<name>A0A1B7W3Y5_APHFL</name>
<evidence type="ECO:0000313" key="2">
    <source>
        <dbReference type="EMBL" id="OBQ31821.1"/>
    </source>
</evidence>
<comment type="caution">
    <text evidence="2">The sequence shown here is derived from an EMBL/GenBank/DDBJ whole genome shotgun (WGS) entry which is preliminary data.</text>
</comment>
<dbReference type="AlphaFoldDB" id="A0A1B7W3Y5"/>
<dbReference type="Proteomes" id="UP000092093">
    <property type="component" value="Unassembled WGS sequence"/>
</dbReference>
<reference evidence="2 3" key="1">
    <citation type="submission" date="2015-09" db="EMBL/GenBank/DDBJ databases">
        <title>Aphanizomenon flos-aquae WA102.</title>
        <authorList>
            <person name="Driscoll C."/>
        </authorList>
    </citation>
    <scope>NUCLEOTIDE SEQUENCE [LARGE SCALE GENOMIC DNA]</scope>
    <source>
        <strain evidence="2">WA102</strain>
    </source>
</reference>
<evidence type="ECO:0000313" key="3">
    <source>
        <dbReference type="Proteomes" id="UP000092093"/>
    </source>
</evidence>
<evidence type="ECO:0000256" key="1">
    <source>
        <dbReference type="SAM" id="MobiDB-lite"/>
    </source>
</evidence>
<organism evidence="2 3">
    <name type="scientific">Aphanizomenon flos-aquae WA102</name>
    <dbReference type="NCBI Taxonomy" id="1710896"/>
    <lineage>
        <taxon>Bacteria</taxon>
        <taxon>Bacillati</taxon>
        <taxon>Cyanobacteriota</taxon>
        <taxon>Cyanophyceae</taxon>
        <taxon>Nostocales</taxon>
        <taxon>Aphanizomenonaceae</taxon>
        <taxon>Aphanizomenon</taxon>
    </lineage>
</organism>
<sequence length="114" mass="12331">NDLFLAMFLLRLSPNKRETLGAVNLTTAATMAAAADGLWDARGVDAPLCAAAALRPHRSSQPSSGSDGGKKADRRRSPTPFKKYRNPKNGKCLLHNFYGARATKCIAPCNWTEN</sequence>
<gene>
    <name evidence="2" type="ORF">AN484_28620</name>
</gene>